<dbReference type="InterPro" id="IPR017467">
    <property type="entry name" value="CHP03016_PEP-CTERM"/>
</dbReference>
<dbReference type="RefSeq" id="WP_179210299.1">
    <property type="nucleotide sequence ID" value="NZ_FUKJ01000401.1"/>
</dbReference>
<dbReference type="AlphaFoldDB" id="A0A1R4HFV0"/>
<protein>
    <recommendedName>
        <fullName evidence="3">TIGR03016 family PEP-CTERM system-associated outer membrane protein</fullName>
    </recommendedName>
</protein>
<sequence length="507" mass="56389">MLKKNIIFLKGLVICVFYQSPLYAHNWRLTPSIQLQEIYSDNINLASADKAKSALVTSLSPAALIIWRVGKSSLNLRYTMQNLYNAQGNGDVTVFHQLQFNAHNVLSQNRLFVDSRSSIGQQNISNTRLASDNLSGRTTTVTTFGISPTWLPHFGNYANGTVRVNADTFSSGANTSATGGLSDSETVSEIVQFNSGSKFKRIRWSAGFNNSQTYRTGGGDVSFQNSSVTLRTYLDKHFSVFATGGHSANHYVTQINGNPNSNNGFFYTFGGRWSPSTHYWLEAGGGNNSYATVNISPMQRLSWLTTVRHNNIGLNSGTTWQTALNYRTRKSNWSLTHNNSTTTAQNLLSQTGTGEPVIPINNTILTNDIIVVQSSNLSASYYSGKSTFSLSGYLLDYAYQLDPLNQQNQIKDQNIKGISGLWNWQFARKTSAYIRPLWQQIDTTYANNIRSQGNRYDFAIGLNQTITNRISGNLELRHVTQTSNAASTLLNSDYQENRATANLFMRF</sequence>
<proteinExistence type="predicted"/>
<evidence type="ECO:0000313" key="2">
    <source>
        <dbReference type="Proteomes" id="UP000195442"/>
    </source>
</evidence>
<keyword evidence="2" id="KW-1185">Reference proteome</keyword>
<organism evidence="1 2">
    <name type="scientific">Crenothrix polyspora</name>
    <dbReference type="NCBI Taxonomy" id="360316"/>
    <lineage>
        <taxon>Bacteria</taxon>
        <taxon>Pseudomonadati</taxon>
        <taxon>Pseudomonadota</taxon>
        <taxon>Gammaproteobacteria</taxon>
        <taxon>Methylococcales</taxon>
        <taxon>Crenotrichaceae</taxon>
        <taxon>Crenothrix</taxon>
    </lineage>
</organism>
<reference evidence="2" key="1">
    <citation type="submission" date="2017-02" db="EMBL/GenBank/DDBJ databases">
        <authorList>
            <person name="Daims H."/>
        </authorList>
    </citation>
    <scope>NUCLEOTIDE SEQUENCE [LARGE SCALE GENOMIC DNA]</scope>
</reference>
<dbReference type="EMBL" id="FUKJ01000401">
    <property type="protein sequence ID" value="SJM95103.1"/>
    <property type="molecule type" value="Genomic_DNA"/>
</dbReference>
<dbReference type="NCBIfam" id="TIGR03016">
    <property type="entry name" value="pepcterm_hypo_1"/>
    <property type="match status" value="1"/>
</dbReference>
<gene>
    <name evidence="1" type="ORF">CRENPOLYSF2_460004</name>
</gene>
<dbReference type="Proteomes" id="UP000195442">
    <property type="component" value="Unassembled WGS sequence"/>
</dbReference>
<name>A0A1R4HFV0_9GAMM</name>
<evidence type="ECO:0000313" key="1">
    <source>
        <dbReference type="EMBL" id="SJM95103.1"/>
    </source>
</evidence>
<evidence type="ECO:0008006" key="3">
    <source>
        <dbReference type="Google" id="ProtNLM"/>
    </source>
</evidence>
<accession>A0A1R4HFV0</accession>